<reference evidence="1" key="1">
    <citation type="submission" date="2021-02" db="EMBL/GenBank/DDBJ databases">
        <authorList>
            <person name="Dougan E. K."/>
            <person name="Rhodes N."/>
            <person name="Thang M."/>
            <person name="Chan C."/>
        </authorList>
    </citation>
    <scope>NUCLEOTIDE SEQUENCE</scope>
</reference>
<sequence length="122" mass="13291">FWRARDERAATVYFIKFDNKEIIIRRPINVPRSSSSEMIARGKYVPSQVGPLGENSAFLVASMWLVALLLPWPASTSQRSSCAITVPATVLSPALRLSAATRLSCTPKYRASSAPAASIRAP</sequence>
<feature type="non-terminal residue" evidence="1">
    <location>
        <position position="1"/>
    </location>
</feature>
<accession>A0A813GIR8</accession>
<dbReference type="AlphaFoldDB" id="A0A813GIR8"/>
<gene>
    <name evidence="1" type="ORF">PGLA1383_LOCUS40147</name>
</gene>
<organism evidence="1 2">
    <name type="scientific">Polarella glacialis</name>
    <name type="common">Dinoflagellate</name>
    <dbReference type="NCBI Taxonomy" id="89957"/>
    <lineage>
        <taxon>Eukaryota</taxon>
        <taxon>Sar</taxon>
        <taxon>Alveolata</taxon>
        <taxon>Dinophyceae</taxon>
        <taxon>Suessiales</taxon>
        <taxon>Suessiaceae</taxon>
        <taxon>Polarella</taxon>
    </lineage>
</organism>
<evidence type="ECO:0000313" key="2">
    <source>
        <dbReference type="Proteomes" id="UP000654075"/>
    </source>
</evidence>
<evidence type="ECO:0000313" key="1">
    <source>
        <dbReference type="EMBL" id="CAE8622753.1"/>
    </source>
</evidence>
<keyword evidence="2" id="KW-1185">Reference proteome</keyword>
<dbReference type="EMBL" id="CAJNNV010028046">
    <property type="protein sequence ID" value="CAE8622753.1"/>
    <property type="molecule type" value="Genomic_DNA"/>
</dbReference>
<name>A0A813GIR8_POLGL</name>
<comment type="caution">
    <text evidence="1">The sequence shown here is derived from an EMBL/GenBank/DDBJ whole genome shotgun (WGS) entry which is preliminary data.</text>
</comment>
<protein>
    <submittedName>
        <fullName evidence="1">Uncharacterized protein</fullName>
    </submittedName>
</protein>
<proteinExistence type="predicted"/>
<dbReference type="Proteomes" id="UP000654075">
    <property type="component" value="Unassembled WGS sequence"/>
</dbReference>